<evidence type="ECO:0000256" key="1">
    <source>
        <dbReference type="SAM" id="MobiDB-lite"/>
    </source>
</evidence>
<dbReference type="RefSeq" id="WP_070364994.1">
    <property type="nucleotide sequence ID" value="NZ_CP016070.1"/>
</dbReference>
<dbReference type="EMBL" id="CP016804">
    <property type="protein sequence ID" value="APE95597.1"/>
    <property type="molecule type" value="Genomic_DNA"/>
</dbReference>
<dbReference type="KEGG" id="hhsr:HSR6_1149"/>
<dbReference type="PATRIC" id="fig|1855411.3.peg.1113"/>
<dbReference type="InterPro" id="IPR012675">
    <property type="entry name" value="Beta-grasp_dom_sf"/>
</dbReference>
<gene>
    <name evidence="3" type="ORF">HSR6_1149</name>
    <name evidence="2" type="ORF">HTSR_1114</name>
</gene>
<reference evidence="3" key="3">
    <citation type="journal article" date="2017" name="ISME J.">
        <title>Discovery of anaerobic lithoheterotrophic haloarchaea, ubiquitous in hypersaline habitats.</title>
        <authorList>
            <person name="Sorokin D.Y."/>
            <person name="Messina E."/>
            <person name="Smedile F."/>
            <person name="Roman P."/>
            <person name="Damste J.S.S."/>
            <person name="Ciordia S."/>
            <person name="Mena M.C."/>
            <person name="Ferrer M."/>
            <person name="Golyshin P.N."/>
            <person name="Kublanov I.V."/>
            <person name="Samarov N.I."/>
            <person name="Toshchakov S.V."/>
            <person name="La Cono V."/>
            <person name="Yakimov M.M."/>
        </authorList>
    </citation>
    <scope>NUCLEOTIDE SEQUENCE</scope>
    <source>
        <strain evidence="3">HSR6</strain>
    </source>
</reference>
<dbReference type="Proteomes" id="UP000186165">
    <property type="component" value="Chromosome"/>
</dbReference>
<accession>A0A1D8S4L5</accession>
<reference evidence="5" key="2">
    <citation type="submission" date="2016-08" db="EMBL/GenBank/DDBJ databases">
        <title>Discovery of first anaerobic lithoheterotrophic haloarchae widely represented in hypersaline habitats.</title>
        <authorList>
            <person name="Sorokin D.Y."/>
            <person name="Kublanov I.V."/>
            <person name="Roman P."/>
            <person name="Sinninghe Damste J.S."/>
            <person name="Golyshin P.N."/>
            <person name="Rojo D."/>
            <person name="Ciordia S."/>
            <person name="Mena Md.C."/>
            <person name="Ferrer M."/>
            <person name="Smedile F."/>
            <person name="Messina E."/>
            <person name="La Cono V."/>
            <person name="Yakimov M.M."/>
        </authorList>
    </citation>
    <scope>NUCLEOTIDE SEQUENCE [LARGE SCALE GENOMIC DNA]</scope>
    <source>
        <strain evidence="5">HSR6</strain>
    </source>
</reference>
<proteinExistence type="predicted"/>
<dbReference type="Proteomes" id="UP000185608">
    <property type="component" value="Chromosome"/>
</dbReference>
<evidence type="ECO:0000313" key="2">
    <source>
        <dbReference type="EMBL" id="AOW80294.1"/>
    </source>
</evidence>
<evidence type="ECO:0000313" key="4">
    <source>
        <dbReference type="Proteomes" id="UP000185608"/>
    </source>
</evidence>
<dbReference type="InterPro" id="IPR016155">
    <property type="entry name" value="Mopterin_synth/thiamin_S_b"/>
</dbReference>
<protein>
    <recommendedName>
        <fullName evidence="6">Pterin cluster protein</fullName>
    </recommendedName>
</protein>
<keyword evidence="5" id="KW-1185">Reference proteome</keyword>
<reference evidence="2 4" key="1">
    <citation type="submission" date="2016-06" db="EMBL/GenBank/DDBJ databases">
        <title>Discovery of anaerobic lithoheterotrophic haloarchaeon capable of sulfur respiration by hydrogen and formate.</title>
        <authorList>
            <person name="Sorokin D.Y."/>
            <person name="Kublanov I.V."/>
            <person name="Roman P."/>
            <person name="Sinninghe Damste J.S."/>
            <person name="Golyshin P.N."/>
            <person name="Rojo D."/>
            <person name="Ciordia S."/>
            <person name="Mena Md.C."/>
            <person name="Ferrer M."/>
            <person name="Smedile F."/>
            <person name="Messina E."/>
            <person name="La Cono V."/>
            <person name="Yakimov M.M."/>
        </authorList>
    </citation>
    <scope>NUCLEOTIDE SEQUENCE [LARGE SCALE GENOMIC DNA]</scope>
    <source>
        <strain evidence="2 4">HTSR1</strain>
    </source>
</reference>
<dbReference type="AlphaFoldDB" id="A0A1D8S4L5"/>
<name>A0A1D8S4L5_9EURY</name>
<dbReference type="Gene3D" id="3.10.20.30">
    <property type="match status" value="1"/>
</dbReference>
<dbReference type="SUPFAM" id="SSF54285">
    <property type="entry name" value="MoaD/ThiS"/>
    <property type="match status" value="1"/>
</dbReference>
<evidence type="ECO:0000313" key="3">
    <source>
        <dbReference type="EMBL" id="APE95597.1"/>
    </source>
</evidence>
<feature type="region of interest" description="Disordered" evidence="1">
    <location>
        <begin position="62"/>
        <end position="90"/>
    </location>
</feature>
<organism evidence="2 4">
    <name type="scientific">Halodesulfurarchaeum formicicum</name>
    <dbReference type="NCBI Taxonomy" id="1873524"/>
    <lineage>
        <taxon>Archaea</taxon>
        <taxon>Methanobacteriati</taxon>
        <taxon>Methanobacteriota</taxon>
        <taxon>Stenosarchaea group</taxon>
        <taxon>Halobacteria</taxon>
        <taxon>Halobacteriales</taxon>
        <taxon>Halobacteriaceae</taxon>
        <taxon>Halodesulfurarchaeum</taxon>
    </lineage>
</organism>
<dbReference type="OrthoDB" id="240306at2157"/>
<sequence>MEQSDWGGDLTKTTTVTVRCTGHVRDAVGAHELTYSFPGDTLGDFLSAFFEEYDVEELVLATTPEEETTDGWADPPEKLPGTWRKNPPGERTRRFARITINGTFNVHLDGFRTKLEAEDRVAMMNPFVFCF</sequence>
<dbReference type="GeneID" id="30417673"/>
<evidence type="ECO:0000313" key="5">
    <source>
        <dbReference type="Proteomes" id="UP000186165"/>
    </source>
</evidence>
<dbReference type="KEGG" id="halh:HTSR_1114"/>
<dbReference type="EMBL" id="CP016070">
    <property type="protein sequence ID" value="AOW80294.1"/>
    <property type="molecule type" value="Genomic_DNA"/>
</dbReference>
<evidence type="ECO:0008006" key="6">
    <source>
        <dbReference type="Google" id="ProtNLM"/>
    </source>
</evidence>
<accession>A0A1J1ACI5</accession>